<evidence type="ECO:0000259" key="1">
    <source>
        <dbReference type="Pfam" id="PF08823"/>
    </source>
</evidence>
<dbReference type="InterPro" id="IPR010430">
    <property type="entry name" value="DUF1028"/>
</dbReference>
<dbReference type="Pfam" id="PF08823">
    <property type="entry name" value="PG_binding_2"/>
    <property type="match status" value="1"/>
</dbReference>
<dbReference type="InterPro" id="IPR036366">
    <property type="entry name" value="PGBDSf"/>
</dbReference>
<evidence type="ECO:0000313" key="2">
    <source>
        <dbReference type="EMBL" id="ACI17737.1"/>
    </source>
</evidence>
<dbReference type="KEGG" id="cpo:COPRO5265_0052"/>
<protein>
    <submittedName>
        <fullName evidence="2">Major pilin protein FimA</fullName>
    </submittedName>
</protein>
<dbReference type="Gene3D" id="3.60.20.10">
    <property type="entry name" value="Glutamine Phosphoribosylpyrophosphate, subunit 1, domain 1"/>
    <property type="match status" value="1"/>
</dbReference>
<dbReference type="PANTHER" id="PTHR39328:SF1">
    <property type="entry name" value="BLL2871 PROTEIN"/>
    <property type="match status" value="1"/>
</dbReference>
<dbReference type="Gene3D" id="1.10.101.10">
    <property type="entry name" value="PGBD-like superfamily/PGBD"/>
    <property type="match status" value="1"/>
</dbReference>
<dbReference type="SUPFAM" id="SSF47090">
    <property type="entry name" value="PGBD-like"/>
    <property type="match status" value="1"/>
</dbReference>
<sequence>MKSVVSQMRNISTFSIVARDPKTGELGIAVQSKFLAVGAVVPWAKAGVGAIATQAAANLDYGELGLKLLKKGYSPQAVLDALLALDDGREDRQVGIVDANGNSVTYTGENCFPWAGGIAGQDFACQGNILVSEATVNALKETFLSTEGPLAKRLVTALDAAQDAGGDRRGRQSAALLVVKEKGSYGGYNDRYIDLRVDDHPDPIKELIRLLDLYNMYFSKTTEGEKVKVTPEIVSSMQEALRNLGYYDGPVSGAFDEKTKNAYKNFCEFENFEERLCEGNFVDKRVIEFLLNKGKA</sequence>
<gene>
    <name evidence="2" type="primary">fimA</name>
    <name evidence="2" type="ordered locus">COPRO5265_0052</name>
</gene>
<dbReference type="AlphaFoldDB" id="B5Y6M7"/>
<reference evidence="3" key="1">
    <citation type="submission" date="2008-08" db="EMBL/GenBank/DDBJ databases">
        <title>The complete genome sequence of Coprothermobacter proteolyticus strain ATCC 5245 / DSM 5265 / BT.</title>
        <authorList>
            <person name="Dodson R.J."/>
            <person name="Durkin A.S."/>
            <person name="Wu M."/>
            <person name="Eisen J."/>
            <person name="Sutton G."/>
        </authorList>
    </citation>
    <scope>NUCLEOTIDE SEQUENCE [LARGE SCALE GENOMIC DNA]</scope>
    <source>
        <strain evidence="3">ATCC 35245 / DSM 5265 / OCM 4 / BT</strain>
    </source>
</reference>
<dbReference type="InterPro" id="IPR014927">
    <property type="entry name" value="PG-bd_2"/>
</dbReference>
<dbReference type="EMBL" id="CP001145">
    <property type="protein sequence ID" value="ACI17737.1"/>
    <property type="molecule type" value="Genomic_DNA"/>
</dbReference>
<reference evidence="2 3" key="2">
    <citation type="journal article" date="2014" name="Genome Announc.">
        <title>Complete Genome Sequence of Coprothermobacter proteolyticus DSM 5265.</title>
        <authorList>
            <person name="Alexiev A."/>
            <person name="Coil D.A."/>
            <person name="Badger J.H."/>
            <person name="Enticknap J."/>
            <person name="Ward N."/>
            <person name="Robb F.T."/>
            <person name="Eisen J.A."/>
        </authorList>
    </citation>
    <scope>NUCLEOTIDE SEQUENCE [LARGE SCALE GENOMIC DNA]</scope>
    <source>
        <strain evidence="3">ATCC 35245 / DSM 5265 / OCM 4 / BT</strain>
    </source>
</reference>
<proteinExistence type="predicted"/>
<dbReference type="PANTHER" id="PTHR39328">
    <property type="entry name" value="BLL2871 PROTEIN"/>
    <property type="match status" value="1"/>
</dbReference>
<dbReference type="RefSeq" id="WP_012544389.1">
    <property type="nucleotide sequence ID" value="NC_011295.1"/>
</dbReference>
<dbReference type="SUPFAM" id="SSF56235">
    <property type="entry name" value="N-terminal nucleophile aminohydrolases (Ntn hydrolases)"/>
    <property type="match status" value="1"/>
</dbReference>
<dbReference type="Pfam" id="PF06267">
    <property type="entry name" value="DUF1028"/>
    <property type="match status" value="1"/>
</dbReference>
<dbReference type="Proteomes" id="UP000001732">
    <property type="component" value="Chromosome"/>
</dbReference>
<dbReference type="eggNOG" id="COG3342">
    <property type="taxonomic scope" value="Bacteria"/>
</dbReference>
<dbReference type="STRING" id="309798.COPRO5265_0052"/>
<dbReference type="InterPro" id="IPR036365">
    <property type="entry name" value="PGBD-like_sf"/>
</dbReference>
<name>B5Y6M7_COPPD</name>
<dbReference type="InterPro" id="IPR029055">
    <property type="entry name" value="Ntn_hydrolases_N"/>
</dbReference>
<evidence type="ECO:0000313" key="3">
    <source>
        <dbReference type="Proteomes" id="UP000001732"/>
    </source>
</evidence>
<keyword evidence="3" id="KW-1185">Reference proteome</keyword>
<feature type="domain" description="Putative peptidoglycan binding" evidence="1">
    <location>
        <begin position="217"/>
        <end position="290"/>
    </location>
</feature>
<accession>B5Y6M7</accession>
<organism evidence="2 3">
    <name type="scientific">Coprothermobacter proteolyticus (strain ATCC 35245 / DSM 5265 / OCM 4 / BT)</name>
    <dbReference type="NCBI Taxonomy" id="309798"/>
    <lineage>
        <taxon>Bacteria</taxon>
        <taxon>Pseudomonadati</taxon>
        <taxon>Coprothermobacterota</taxon>
        <taxon>Coprothermobacteria</taxon>
        <taxon>Coprothermobacterales</taxon>
        <taxon>Coprothermobacteraceae</taxon>
        <taxon>Coprothermobacter</taxon>
    </lineage>
</organism>